<reference evidence="3 4" key="1">
    <citation type="submission" date="2021-04" db="EMBL/GenBank/DDBJ databases">
        <title>The genome sequence of type strain Ideonella paludis KCTC 32238.</title>
        <authorList>
            <person name="Liu Y."/>
        </authorList>
    </citation>
    <scope>NUCLEOTIDE SEQUENCE [LARGE SCALE GENOMIC DNA]</scope>
    <source>
        <strain evidence="3 4">KCTC 32238</strain>
    </source>
</reference>
<gene>
    <name evidence="3" type="ORF">KAK11_17315</name>
</gene>
<comment type="similarity">
    <text evidence="1">Belongs to the HupH/HyaF family.</text>
</comment>
<dbReference type="Proteomes" id="UP000672097">
    <property type="component" value="Unassembled WGS sequence"/>
</dbReference>
<dbReference type="Gene3D" id="3.30.1370.140">
    <property type="entry name" value="HupH hydrogenase expression protein, C-terminal domain"/>
    <property type="match status" value="2"/>
</dbReference>
<name>A0ABS5E103_9BURK</name>
<dbReference type="InterPro" id="IPR006894">
    <property type="entry name" value="HupH_Hydgase_express_prot_C"/>
</dbReference>
<evidence type="ECO:0000313" key="4">
    <source>
        <dbReference type="Proteomes" id="UP000672097"/>
    </source>
</evidence>
<feature type="domain" description="HupH hydrogenase expression protein C-terminal" evidence="2">
    <location>
        <begin position="183"/>
        <end position="300"/>
    </location>
</feature>
<evidence type="ECO:0000259" key="2">
    <source>
        <dbReference type="Pfam" id="PF04809"/>
    </source>
</evidence>
<comment type="caution">
    <text evidence="3">The sequence shown here is derived from an EMBL/GenBank/DDBJ whole genome shotgun (WGS) entry which is preliminary data.</text>
</comment>
<dbReference type="Pfam" id="PF04809">
    <property type="entry name" value="HupH_C"/>
    <property type="match status" value="1"/>
</dbReference>
<dbReference type="RefSeq" id="WP_210810534.1">
    <property type="nucleotide sequence ID" value="NZ_JAGQDG010000007.1"/>
</dbReference>
<sequence length="303" mass="32440">MSQPFAAKPFPIPVVAAGPGAHTEDETLDYLHMPQGMSTFRAPPLPEPEELAGHEGAVAVLQQVLSAAQALVRGEAVAPVAVQGLDAANLTLLNQLLGEGEVSAQVLTQPGDPRALQPGEAAPRVRVSVQESVFAGIWRVVTTADDGAVSDTIEVATVPAVLKQATREDLPFTPAKLQPPPSVQNAPMVLVELADHRQHWRPGDRPQVVNLTLLPLTVEDISFMDAQLGTGRVLILSRGYGNCRITNCCVANTWRVVYYNSQDTVILNSVEVTDMPEVACAAQEDLVDSTERLAEVLAWVRQG</sequence>
<evidence type="ECO:0000256" key="1">
    <source>
        <dbReference type="ARBA" id="ARBA00010832"/>
    </source>
</evidence>
<accession>A0ABS5E103</accession>
<keyword evidence="4" id="KW-1185">Reference proteome</keyword>
<evidence type="ECO:0000313" key="3">
    <source>
        <dbReference type="EMBL" id="MBQ0937089.1"/>
    </source>
</evidence>
<protein>
    <submittedName>
        <fullName evidence="3">Hydrogenase expression/formation protein</fullName>
    </submittedName>
</protein>
<dbReference type="InterPro" id="IPR038527">
    <property type="entry name" value="HupH_C_sf"/>
</dbReference>
<proteinExistence type="inferred from homology"/>
<organism evidence="3 4">
    <name type="scientific">Ideonella paludis</name>
    <dbReference type="NCBI Taxonomy" id="1233411"/>
    <lineage>
        <taxon>Bacteria</taxon>
        <taxon>Pseudomonadati</taxon>
        <taxon>Pseudomonadota</taxon>
        <taxon>Betaproteobacteria</taxon>
        <taxon>Burkholderiales</taxon>
        <taxon>Sphaerotilaceae</taxon>
        <taxon>Ideonella</taxon>
    </lineage>
</organism>
<dbReference type="EMBL" id="JAGQDG010000007">
    <property type="protein sequence ID" value="MBQ0937089.1"/>
    <property type="molecule type" value="Genomic_DNA"/>
</dbReference>